<evidence type="ECO:0000256" key="3">
    <source>
        <dbReference type="ARBA" id="ARBA00022833"/>
    </source>
</evidence>
<dbReference type="Proteomes" id="UP000033140">
    <property type="component" value="Unassembled WGS sequence"/>
</dbReference>
<dbReference type="Pfam" id="PF00569">
    <property type="entry name" value="ZZ"/>
    <property type="match status" value="3"/>
</dbReference>
<dbReference type="Pfam" id="PF16158">
    <property type="entry name" value="N_BRCA1_IG"/>
    <property type="match status" value="1"/>
</dbReference>
<evidence type="ECO:0000313" key="8">
    <source>
        <dbReference type="Proteomes" id="UP000033140"/>
    </source>
</evidence>
<dbReference type="Gene3D" id="2.60.40.10">
    <property type="entry name" value="Immunoglobulins"/>
    <property type="match status" value="1"/>
</dbReference>
<proteinExistence type="predicted"/>
<dbReference type="PROSITE" id="PS01357">
    <property type="entry name" value="ZF_ZZ_1"/>
    <property type="match status" value="2"/>
</dbReference>
<reference evidence="7 8" key="3">
    <citation type="journal article" date="2015" name="Genome Announc.">
        <title>Draft Genome Sequence of the Archiascomycetous Yeast Saitoella complicata.</title>
        <authorList>
            <person name="Yamauchi K."/>
            <person name="Kondo S."/>
            <person name="Hamamoto M."/>
            <person name="Takahashi Y."/>
            <person name="Ogura Y."/>
            <person name="Hayashi T."/>
            <person name="Nishida H."/>
        </authorList>
    </citation>
    <scope>NUCLEOTIDE SEQUENCE [LARGE SCALE GENOMIC DNA]</scope>
    <source>
        <strain evidence="7 8">NRRL Y-17804</strain>
    </source>
</reference>
<name>A0A0E9NKC8_SAICN</name>
<organism evidence="7 8">
    <name type="scientific">Saitoella complicata (strain BCRC 22490 / CBS 7301 / JCM 7358 / NBRC 10748 / NRRL Y-17804)</name>
    <dbReference type="NCBI Taxonomy" id="698492"/>
    <lineage>
        <taxon>Eukaryota</taxon>
        <taxon>Fungi</taxon>
        <taxon>Dikarya</taxon>
        <taxon>Ascomycota</taxon>
        <taxon>Taphrinomycotina</taxon>
        <taxon>Taphrinomycotina incertae sedis</taxon>
        <taxon>Saitoella</taxon>
    </lineage>
</organism>
<dbReference type="OMA" id="FHKVWAV"/>
<dbReference type="SUPFAM" id="SSF57850">
    <property type="entry name" value="RING/U-box"/>
    <property type="match status" value="5"/>
</dbReference>
<dbReference type="InterPro" id="IPR000433">
    <property type="entry name" value="Znf_ZZ"/>
</dbReference>
<comment type="caution">
    <text evidence="7">The sequence shown here is derived from an EMBL/GenBank/DDBJ whole genome shotgun (WGS) entry which is preliminary data.</text>
</comment>
<dbReference type="CDD" id="cd14947">
    <property type="entry name" value="NBR1_like"/>
    <property type="match status" value="1"/>
</dbReference>
<dbReference type="Gene3D" id="3.30.60.90">
    <property type="match status" value="5"/>
</dbReference>
<feature type="domain" description="ZZ-type" evidence="6">
    <location>
        <begin position="540"/>
        <end position="591"/>
    </location>
</feature>
<dbReference type="OrthoDB" id="5344568at2759"/>
<reference evidence="7 8" key="1">
    <citation type="journal article" date="2011" name="J. Gen. Appl. Microbiol.">
        <title>Draft genome sequencing of the enigmatic yeast Saitoella complicata.</title>
        <authorList>
            <person name="Nishida H."/>
            <person name="Hamamoto M."/>
            <person name="Sugiyama J."/>
        </authorList>
    </citation>
    <scope>NUCLEOTIDE SEQUENCE [LARGE SCALE GENOMIC DNA]</scope>
    <source>
        <strain evidence="7 8">NRRL Y-17804</strain>
    </source>
</reference>
<keyword evidence="8" id="KW-1185">Reference proteome</keyword>
<evidence type="ECO:0000259" key="6">
    <source>
        <dbReference type="PROSITE" id="PS50135"/>
    </source>
</evidence>
<dbReference type="PROSITE" id="PS50135">
    <property type="entry name" value="ZF_ZZ_2"/>
    <property type="match status" value="3"/>
</dbReference>
<dbReference type="EMBL" id="BACD03000026">
    <property type="protein sequence ID" value="GAO49855.1"/>
    <property type="molecule type" value="Genomic_DNA"/>
</dbReference>
<protein>
    <recommendedName>
        <fullName evidence="6">ZZ-type domain-containing protein</fullName>
    </recommendedName>
</protein>
<dbReference type="GO" id="GO:0043130">
    <property type="term" value="F:ubiquitin binding"/>
    <property type="evidence" value="ECO:0007669"/>
    <property type="project" value="TreeGrafter"/>
</dbReference>
<dbReference type="SMART" id="SM00291">
    <property type="entry name" value="ZnF_ZZ"/>
    <property type="match status" value="5"/>
</dbReference>
<keyword evidence="2 4" id="KW-0863">Zinc-finger</keyword>
<gene>
    <name evidence="7" type="ORF">G7K_3992-t1</name>
</gene>
<dbReference type="GO" id="GO:0000407">
    <property type="term" value="C:phagophore assembly site"/>
    <property type="evidence" value="ECO:0007669"/>
    <property type="project" value="TreeGrafter"/>
</dbReference>
<keyword evidence="3" id="KW-0862">Zinc</keyword>
<dbReference type="AlphaFoldDB" id="A0A0E9NKC8"/>
<evidence type="ECO:0000256" key="5">
    <source>
        <dbReference type="SAM" id="MobiDB-lite"/>
    </source>
</evidence>
<feature type="domain" description="ZZ-type" evidence="6">
    <location>
        <begin position="467"/>
        <end position="518"/>
    </location>
</feature>
<dbReference type="PANTHER" id="PTHR20930">
    <property type="entry name" value="OVARIAN CARCINOMA ANTIGEN CA125-RELATED"/>
    <property type="match status" value="1"/>
</dbReference>
<evidence type="ECO:0000256" key="2">
    <source>
        <dbReference type="ARBA" id="ARBA00022771"/>
    </source>
</evidence>
<dbReference type="InterPro" id="IPR013783">
    <property type="entry name" value="Ig-like_fold"/>
</dbReference>
<dbReference type="InterPro" id="IPR043145">
    <property type="entry name" value="Znf_ZZ_sf"/>
</dbReference>
<dbReference type="InterPro" id="IPR032350">
    <property type="entry name" value="Nbr1_FW"/>
</dbReference>
<dbReference type="GO" id="GO:0008270">
    <property type="term" value="F:zinc ion binding"/>
    <property type="evidence" value="ECO:0007669"/>
    <property type="project" value="UniProtKB-KW"/>
</dbReference>
<dbReference type="PANTHER" id="PTHR20930:SF0">
    <property type="entry name" value="PROTEIN ILRUN"/>
    <property type="match status" value="1"/>
</dbReference>
<evidence type="ECO:0000313" key="7">
    <source>
        <dbReference type="EMBL" id="GAO49855.1"/>
    </source>
</evidence>
<keyword evidence="1" id="KW-0479">Metal-binding</keyword>
<reference evidence="7 8" key="2">
    <citation type="journal article" date="2014" name="J. Gen. Appl. Microbiol.">
        <title>The early diverging ascomycetous budding yeast Saitoella complicata has three histone deacetylases belonging to the Clr6, Hos2, and Rpd3 lineages.</title>
        <authorList>
            <person name="Nishida H."/>
            <person name="Matsumoto T."/>
            <person name="Kondo S."/>
            <person name="Hamamoto M."/>
            <person name="Yoshikawa H."/>
        </authorList>
    </citation>
    <scope>NUCLEOTIDE SEQUENCE [LARGE SCALE GENOMIC DNA]</scope>
    <source>
        <strain evidence="7 8">NRRL Y-17804</strain>
    </source>
</reference>
<dbReference type="RefSeq" id="XP_019026066.1">
    <property type="nucleotide sequence ID" value="XM_019169392.1"/>
</dbReference>
<feature type="compositionally biased region" description="Acidic residues" evidence="5">
    <location>
        <begin position="847"/>
        <end position="870"/>
    </location>
</feature>
<dbReference type="GO" id="GO:0016236">
    <property type="term" value="P:macroautophagy"/>
    <property type="evidence" value="ECO:0007669"/>
    <property type="project" value="TreeGrafter"/>
</dbReference>
<feature type="region of interest" description="Disordered" evidence="5">
    <location>
        <begin position="833"/>
        <end position="877"/>
    </location>
</feature>
<sequence length="877" mass="96589">MESTVILKVSHNGTTKKFKVQEETTTKELLLPTVLSLLDTQAQNIQLYRWSRSADGYALLEDDKSYDALRRSMGAMKDKCSKLQIKLEVREIFSENVNIERVPQKAEEKSHKSEDESKAAKKKTLEHMLSSVVEKALSSQFDSIKQSVSDLNETVSGWIATQAAEAAEKSQASEYMSARSASVPLSQDSSTPTEKVSTDDYVVQVSCDVCGASVRGTHYHCPVCRDGDYDVCPSCVAAGKHCFNDQHWMVKRNFGKNDDVRSGIASGQARPPSYTSSTPQVTESIKHNAVCDGCDQAIAGVRHKCFTCPDYDLCSACQVKGVHSEHILAPLSTPGPTRTKLSHPTAVHRRVYCDGRRCPTKQSYITGIRYKCAICADTDFCASCEAHPDFLKSKCAGHPLVKFRAPVDGCDVTAYQDGVRIAGKPEPTENPKWEQRLNKAAASAEKATQKFESRKVAVPTDMKVFRHHGIICDGCDRDVVGDRWICATCPDFDLCSHCFNSKTHDRKHAFVLLKKPTKLGGRPRLGPLYTEEPSTTFAGPHLVECDICENMPKGARYRCTECVDYGLCEGCMKTGAHDLTHGLLHIPFPLTDDFAPPAAPAEDEEMSEEKVEPVEEEQSPSMSTTDTSEVRQVSEGSMNGMSVSSSLVSFEQYAAEFVEDSSLADGCEITVNVEEIKSWTLLNSGMIDWEIGTHVVFVGGDEIQCLDMGVTGRPSAGEKANAFVRFRAPAFATSILSYFSLADASGKKFGPKLWLQIKVVAPQERAGEDEFKDEEFEEEAEEVVKESSEHSSMVIFPAPQTDIETHTDFGDMTAPSEVSRTISVADMDDVAEMDEVSSLTDDKDMSEAEEMELDGEWEDYELLEGDETSDTEGCTPV</sequence>
<evidence type="ECO:0000256" key="4">
    <source>
        <dbReference type="PROSITE-ProRule" id="PRU00228"/>
    </source>
</evidence>
<dbReference type="CDD" id="cd02249">
    <property type="entry name" value="ZZ"/>
    <property type="match status" value="1"/>
</dbReference>
<dbReference type="CDD" id="cd02340">
    <property type="entry name" value="ZZ_NBR1_like"/>
    <property type="match status" value="2"/>
</dbReference>
<dbReference type="STRING" id="698492.A0A0E9NKC8"/>
<evidence type="ECO:0000256" key="1">
    <source>
        <dbReference type="ARBA" id="ARBA00022723"/>
    </source>
</evidence>
<feature type="domain" description="ZZ-type" evidence="6">
    <location>
        <begin position="286"/>
        <end position="336"/>
    </location>
</feature>
<feature type="compositionally biased region" description="Polar residues" evidence="5">
    <location>
        <begin position="624"/>
        <end position="636"/>
    </location>
</feature>
<accession>A0A0E9NKC8</accession>
<feature type="region of interest" description="Disordered" evidence="5">
    <location>
        <begin position="594"/>
        <end position="636"/>
    </location>
</feature>